<keyword evidence="2" id="KW-1185">Reference proteome</keyword>
<dbReference type="Proteomes" id="UP001165395">
    <property type="component" value="Unassembled WGS sequence"/>
</dbReference>
<dbReference type="EMBL" id="JAJBZT010000006">
    <property type="protein sequence ID" value="MCB6184316.1"/>
    <property type="molecule type" value="Genomic_DNA"/>
</dbReference>
<organism evidence="1 2">
    <name type="scientific">Leeia speluncae</name>
    <dbReference type="NCBI Taxonomy" id="2884804"/>
    <lineage>
        <taxon>Bacteria</taxon>
        <taxon>Pseudomonadati</taxon>
        <taxon>Pseudomonadota</taxon>
        <taxon>Betaproteobacteria</taxon>
        <taxon>Neisseriales</taxon>
        <taxon>Leeiaceae</taxon>
        <taxon>Leeia</taxon>
    </lineage>
</organism>
<comment type="caution">
    <text evidence="1">The sequence shown here is derived from an EMBL/GenBank/DDBJ whole genome shotgun (WGS) entry which is preliminary data.</text>
</comment>
<evidence type="ECO:0000313" key="2">
    <source>
        <dbReference type="Proteomes" id="UP001165395"/>
    </source>
</evidence>
<proteinExistence type="predicted"/>
<name>A0ABS8D8P2_9NEIS</name>
<protein>
    <submittedName>
        <fullName evidence="1">Uncharacterized protein</fullName>
    </submittedName>
</protein>
<evidence type="ECO:0000313" key="1">
    <source>
        <dbReference type="EMBL" id="MCB6184316.1"/>
    </source>
</evidence>
<reference evidence="1" key="1">
    <citation type="submission" date="2021-10" db="EMBL/GenBank/DDBJ databases">
        <title>The complete genome sequence of Leeia sp. TBRC 13508.</title>
        <authorList>
            <person name="Charoenyingcharoen P."/>
            <person name="Yukphan P."/>
        </authorList>
    </citation>
    <scope>NUCLEOTIDE SEQUENCE</scope>
    <source>
        <strain evidence="1">TBRC 13508</strain>
    </source>
</reference>
<dbReference type="RefSeq" id="WP_227181127.1">
    <property type="nucleotide sequence ID" value="NZ_JAJBZT010000006.1"/>
</dbReference>
<gene>
    <name evidence="1" type="ORF">LIN78_12250</name>
</gene>
<sequence length="72" mass="8525">MKTPFFWLLDIFSRSSQSFIRRDMMVNKVTSYGWLSQTDGMVIAVHEEYAEVRWPRGERTLELVHHLQPIVG</sequence>
<accession>A0ABS8D8P2</accession>